<comment type="subcellular location">
    <subcellularLocation>
        <location evidence="2">Cell membrane</location>
        <topology evidence="2">Lipid-anchor</topology>
    </subcellularLocation>
</comment>
<reference evidence="4 5" key="1">
    <citation type="submission" date="2015-12" db="EMBL/GenBank/DDBJ databases">
        <title>Diversity of Burkholderia near neighbor genomes.</title>
        <authorList>
            <person name="Sahl J."/>
            <person name="Wagner D."/>
            <person name="Keim P."/>
        </authorList>
    </citation>
    <scope>NUCLEOTIDE SEQUENCE [LARGE SCALE GENOMIC DNA]</scope>
    <source>
        <strain evidence="4 5">BDU6</strain>
    </source>
</reference>
<evidence type="ECO:0000256" key="3">
    <source>
        <dbReference type="SAM" id="MobiDB-lite"/>
    </source>
</evidence>
<dbReference type="Pfam" id="PF02321">
    <property type="entry name" value="OEP"/>
    <property type="match status" value="2"/>
</dbReference>
<dbReference type="Gene3D" id="2.20.200.10">
    <property type="entry name" value="Outer membrane efflux proteins (OEP)"/>
    <property type="match status" value="1"/>
</dbReference>
<dbReference type="RefSeq" id="WP_059598669.1">
    <property type="nucleotide sequence ID" value="NZ_CP013386.1"/>
</dbReference>
<protein>
    <submittedName>
        <fullName evidence="4">RND transporter</fullName>
    </submittedName>
</protein>
<evidence type="ECO:0000313" key="4">
    <source>
        <dbReference type="EMBL" id="AOJ01936.1"/>
    </source>
</evidence>
<dbReference type="InterPro" id="IPR010131">
    <property type="entry name" value="MdtP/NodT-like"/>
</dbReference>
<dbReference type="NCBIfam" id="TIGR01845">
    <property type="entry name" value="outer_NodT"/>
    <property type="match status" value="1"/>
</dbReference>
<keyword evidence="2" id="KW-1134">Transmembrane beta strand</keyword>
<feature type="region of interest" description="Disordered" evidence="3">
    <location>
        <begin position="482"/>
        <end position="524"/>
    </location>
</feature>
<gene>
    <name evidence="4" type="ORF">WS70_08935</name>
</gene>
<keyword evidence="2" id="KW-0732">Signal</keyword>
<dbReference type="GO" id="GO:0005886">
    <property type="term" value="C:plasma membrane"/>
    <property type="evidence" value="ECO:0007669"/>
    <property type="project" value="UniProtKB-SubCell"/>
</dbReference>
<dbReference type="PANTHER" id="PTHR30203:SF33">
    <property type="entry name" value="BLR4455 PROTEIN"/>
    <property type="match status" value="1"/>
</dbReference>
<keyword evidence="2" id="KW-0449">Lipoprotein</keyword>
<dbReference type="PANTHER" id="PTHR30203">
    <property type="entry name" value="OUTER MEMBRANE CATION EFFLUX PROTEIN"/>
    <property type="match status" value="1"/>
</dbReference>
<dbReference type="KEGG" id="buu:WS70_08935"/>
<keyword evidence="2" id="KW-0472">Membrane</keyword>
<dbReference type="EMBL" id="CP013386">
    <property type="protein sequence ID" value="AOJ01936.1"/>
    <property type="molecule type" value="Genomic_DNA"/>
</dbReference>
<feature type="chain" id="PRO_5015212248" evidence="2">
    <location>
        <begin position="19"/>
        <end position="597"/>
    </location>
</feature>
<sequence>MRVSIQSFPARAARCATAAAAVAALAGSLAGCSLFAPSDAPPAMPLPAHYGATPLPERTAAAQGVAQRFDVGAQPVPDWWKQYRSPALDSLVDEGLRNSPTLAAAEKNLTAAREQLRAQIGSSLLPSIDAGGQATRERALGVPTFGPQTVLYNVFAGQLQASYTLDLFGAARFANRALSRRVDVTAYQLESARRALAANIVTAAVTSAALAEQVSTTERLVVLAREQANDTAARYRLGAASHADMLDAQQSAAALEASLPALRQQWQSTRHALAVLLGRTPDQASAGLALADLHLPEDVPVVVPSTLLEARPDIRAAEAGLQAAAAEVGVATAQLFPQLSLSASMGHAGFNWPAMLSGAGAIWSVGASLTQPLFHGGALLAQRRAARATYDAAVDQYKQTVLAAFQDVADRLAALDNDASALDASNRSAVAARGAFDDTAARVRLGALPPSAARASEQRYRNARLDEIRATGTRLVDTARLYQAMGTPKDGGKDAKRASGADDARDVGDAKRMHDAGGTGMPGVAGTADAAADAARAVGTRVGTAAATNVANVANDTNDANAPRGIAANGPTNMTSTASSTNARDTAGTRGPANSPN</sequence>
<comment type="similarity">
    <text evidence="1 2">Belongs to the outer membrane factor (OMF) (TC 1.B.17) family.</text>
</comment>
<dbReference type="Proteomes" id="UP000062519">
    <property type="component" value="Chromosome 1"/>
</dbReference>
<dbReference type="GO" id="GO:0015562">
    <property type="term" value="F:efflux transmembrane transporter activity"/>
    <property type="evidence" value="ECO:0007669"/>
    <property type="project" value="InterPro"/>
</dbReference>
<dbReference type="Gene3D" id="1.20.1600.10">
    <property type="entry name" value="Outer membrane efflux proteins (OEP)"/>
    <property type="match status" value="1"/>
</dbReference>
<proteinExistence type="inferred from homology"/>
<evidence type="ECO:0000313" key="5">
    <source>
        <dbReference type="Proteomes" id="UP000062519"/>
    </source>
</evidence>
<organism evidence="4 5">
    <name type="scientific">Burkholderia mayonis</name>
    <dbReference type="NCBI Taxonomy" id="1385591"/>
    <lineage>
        <taxon>Bacteria</taxon>
        <taxon>Pseudomonadati</taxon>
        <taxon>Pseudomonadota</taxon>
        <taxon>Betaproteobacteria</taxon>
        <taxon>Burkholderiales</taxon>
        <taxon>Burkholderiaceae</taxon>
        <taxon>Burkholderia</taxon>
        <taxon>pseudomallei group</taxon>
    </lineage>
</organism>
<keyword evidence="5" id="KW-1185">Reference proteome</keyword>
<evidence type="ECO:0000256" key="2">
    <source>
        <dbReference type="RuleBase" id="RU362097"/>
    </source>
</evidence>
<feature type="compositionally biased region" description="Low complexity" evidence="3">
    <location>
        <begin position="572"/>
        <end position="583"/>
    </location>
</feature>
<feature type="signal peptide" evidence="2">
    <location>
        <begin position="1"/>
        <end position="18"/>
    </location>
</feature>
<name>A0A1B4FDZ9_9BURK</name>
<keyword evidence="2" id="KW-0812">Transmembrane</keyword>
<dbReference type="InterPro" id="IPR003423">
    <property type="entry name" value="OMP_efflux"/>
</dbReference>
<dbReference type="PROSITE" id="PS51257">
    <property type="entry name" value="PROKAR_LIPOPROTEIN"/>
    <property type="match status" value="1"/>
</dbReference>
<dbReference type="SUPFAM" id="SSF56954">
    <property type="entry name" value="Outer membrane efflux proteins (OEP)"/>
    <property type="match status" value="1"/>
</dbReference>
<dbReference type="AlphaFoldDB" id="A0A1B4FDZ9"/>
<keyword evidence="2" id="KW-0564">Palmitate</keyword>
<feature type="region of interest" description="Disordered" evidence="3">
    <location>
        <begin position="554"/>
        <end position="597"/>
    </location>
</feature>
<feature type="compositionally biased region" description="Basic and acidic residues" evidence="3">
    <location>
        <begin position="490"/>
        <end position="515"/>
    </location>
</feature>
<accession>A0A1B4FDZ9</accession>
<evidence type="ECO:0000256" key="1">
    <source>
        <dbReference type="ARBA" id="ARBA00007613"/>
    </source>
</evidence>